<sequence length="255" mass="29568">MDKQRYFFERIILYTYFFLGIVITLTILNSMFHYPLPYKFWFEPISRLGGIHAYANAPNQTAGAIFASGMQYCTFICVFLSFAYIYWEKVISPIDYQKDFKYHPNRCMIILTSTMGLGAFLLGIPYDHTKLKLLHALGALIFIGSFSILNIIAQLHKRIRKKGNSNEISSGITLFEAILIVLIFIMMIVYLIAFMLFLMSKTPSIPLQYFNATSQKIILILCLVAIFNLDPDDVLLESFWTMDHLRDAFKLRKRD</sequence>
<feature type="transmembrane region" description="Helical" evidence="1">
    <location>
        <begin position="174"/>
        <end position="197"/>
    </location>
</feature>
<keyword evidence="1" id="KW-0472">Membrane</keyword>
<accession>A0ABY6HKE7</accession>
<dbReference type="Proteomes" id="UP001208689">
    <property type="component" value="Chromosome"/>
</dbReference>
<feature type="transmembrane region" description="Helical" evidence="1">
    <location>
        <begin position="64"/>
        <end position="87"/>
    </location>
</feature>
<gene>
    <name evidence="2" type="ORF">NEF87_000280</name>
</gene>
<feature type="transmembrane region" description="Helical" evidence="1">
    <location>
        <begin position="108"/>
        <end position="126"/>
    </location>
</feature>
<dbReference type="EMBL" id="CP104013">
    <property type="protein sequence ID" value="UYP43995.1"/>
    <property type="molecule type" value="Genomic_DNA"/>
</dbReference>
<evidence type="ECO:0000313" key="2">
    <source>
        <dbReference type="EMBL" id="UYP43995.1"/>
    </source>
</evidence>
<name>A0ABY6HKE7_9ARCH</name>
<organism evidence="2 3">
    <name type="scientific">Candidatus Lokiarchaeum ossiferum</name>
    <dbReference type="NCBI Taxonomy" id="2951803"/>
    <lineage>
        <taxon>Archaea</taxon>
        <taxon>Promethearchaeati</taxon>
        <taxon>Promethearchaeota</taxon>
        <taxon>Promethearchaeia</taxon>
        <taxon>Promethearchaeales</taxon>
        <taxon>Promethearchaeaceae</taxon>
        <taxon>Candidatus Lokiarchaeum</taxon>
    </lineage>
</organism>
<reference evidence="2" key="1">
    <citation type="submission" date="2022-09" db="EMBL/GenBank/DDBJ databases">
        <title>Actin cytoskeleton and complex cell architecture in an #Asgard archaeon.</title>
        <authorList>
            <person name="Ponce Toledo R.I."/>
            <person name="Schleper C."/>
            <person name="Rodrigues Oliveira T."/>
            <person name="Wollweber F."/>
            <person name="Xu J."/>
            <person name="Rittmann S."/>
            <person name="Klingl A."/>
            <person name="Pilhofer M."/>
        </authorList>
    </citation>
    <scope>NUCLEOTIDE SEQUENCE</scope>
    <source>
        <strain evidence="2">B-35</strain>
    </source>
</reference>
<protein>
    <recommendedName>
        <fullName evidence="4">Frag1/DRAM/Sfk1 family protein</fullName>
    </recommendedName>
</protein>
<keyword evidence="3" id="KW-1185">Reference proteome</keyword>
<keyword evidence="1" id="KW-1133">Transmembrane helix</keyword>
<evidence type="ECO:0000313" key="3">
    <source>
        <dbReference type="Proteomes" id="UP001208689"/>
    </source>
</evidence>
<evidence type="ECO:0008006" key="4">
    <source>
        <dbReference type="Google" id="ProtNLM"/>
    </source>
</evidence>
<feature type="transmembrane region" description="Helical" evidence="1">
    <location>
        <begin position="132"/>
        <end position="153"/>
    </location>
</feature>
<keyword evidence="1" id="KW-0812">Transmembrane</keyword>
<feature type="transmembrane region" description="Helical" evidence="1">
    <location>
        <begin position="12"/>
        <end position="32"/>
    </location>
</feature>
<evidence type="ECO:0000256" key="1">
    <source>
        <dbReference type="SAM" id="Phobius"/>
    </source>
</evidence>
<proteinExistence type="predicted"/>